<dbReference type="Proteomes" id="UP000199181">
    <property type="component" value="Unassembled WGS sequence"/>
</dbReference>
<dbReference type="EMBL" id="FOIJ01000013">
    <property type="protein sequence ID" value="SEU27471.1"/>
    <property type="molecule type" value="Genomic_DNA"/>
</dbReference>
<feature type="region of interest" description="Disordered" evidence="1">
    <location>
        <begin position="211"/>
        <end position="288"/>
    </location>
</feature>
<dbReference type="AlphaFoldDB" id="A0A1I0KQC1"/>
<name>A0A1I0KQC1_9BACT</name>
<accession>A0A1I0KQC1</accession>
<organism evidence="2 3">
    <name type="scientific">Stigmatella erecta</name>
    <dbReference type="NCBI Taxonomy" id="83460"/>
    <lineage>
        <taxon>Bacteria</taxon>
        <taxon>Pseudomonadati</taxon>
        <taxon>Myxococcota</taxon>
        <taxon>Myxococcia</taxon>
        <taxon>Myxococcales</taxon>
        <taxon>Cystobacterineae</taxon>
        <taxon>Archangiaceae</taxon>
        <taxon>Stigmatella</taxon>
    </lineage>
</organism>
<protein>
    <submittedName>
        <fullName evidence="2">Uncharacterized protein</fullName>
    </submittedName>
</protein>
<proteinExistence type="predicted"/>
<keyword evidence="3" id="KW-1185">Reference proteome</keyword>
<feature type="compositionally biased region" description="Basic and acidic residues" evidence="1">
    <location>
        <begin position="220"/>
        <end position="234"/>
    </location>
</feature>
<sequence>MIFLGFSMVDAPVRGNPVRKISSPWRDKDRRESFVLAPVTVRARRDQSGGKGVNAMLSAVRMLLASTLTRKMMAAVVFALVEHLRERVGLPRFGGSPAFCVDLGRLRTAARAGLACLLPPNHTKYGRAQNRGRLSSSSSSVRCTDAPALIYCGVVSFSLRNPHEVRESHQIGASPSLCLRCEWPFAGLLKRTFAFDVFICVRRCVGLPPRPSARSTGLEPVDKAVENPKQDVRVPPRTSLEGHTGDTGAFSTPRWEGWPGAEARSVRKSLPTRGRRTGPHPARRRAPG</sequence>
<reference evidence="3" key="1">
    <citation type="submission" date="2016-10" db="EMBL/GenBank/DDBJ databases">
        <authorList>
            <person name="Varghese N."/>
            <person name="Submissions S."/>
        </authorList>
    </citation>
    <scope>NUCLEOTIDE SEQUENCE [LARGE SCALE GENOMIC DNA]</scope>
    <source>
        <strain evidence="3">DSM 16858</strain>
    </source>
</reference>
<evidence type="ECO:0000313" key="3">
    <source>
        <dbReference type="Proteomes" id="UP000199181"/>
    </source>
</evidence>
<evidence type="ECO:0000313" key="2">
    <source>
        <dbReference type="EMBL" id="SEU27471.1"/>
    </source>
</evidence>
<gene>
    <name evidence="2" type="ORF">SAMN05443639_1132</name>
</gene>
<feature type="compositionally biased region" description="Basic residues" evidence="1">
    <location>
        <begin position="273"/>
        <end position="288"/>
    </location>
</feature>
<evidence type="ECO:0000256" key="1">
    <source>
        <dbReference type="SAM" id="MobiDB-lite"/>
    </source>
</evidence>